<dbReference type="AlphaFoldDB" id="A0A835Z2R4"/>
<proteinExistence type="predicted"/>
<comment type="caution">
    <text evidence="1">The sequence shown here is derived from an EMBL/GenBank/DDBJ whole genome shotgun (WGS) entry which is preliminary data.</text>
</comment>
<evidence type="ECO:0000313" key="2">
    <source>
        <dbReference type="Proteomes" id="UP000664859"/>
    </source>
</evidence>
<organism evidence="1 2">
    <name type="scientific">Tribonema minus</name>
    <dbReference type="NCBI Taxonomy" id="303371"/>
    <lineage>
        <taxon>Eukaryota</taxon>
        <taxon>Sar</taxon>
        <taxon>Stramenopiles</taxon>
        <taxon>Ochrophyta</taxon>
        <taxon>PX clade</taxon>
        <taxon>Xanthophyceae</taxon>
        <taxon>Tribonematales</taxon>
        <taxon>Tribonemataceae</taxon>
        <taxon>Tribonema</taxon>
    </lineage>
</organism>
<reference evidence="1" key="1">
    <citation type="submission" date="2021-02" db="EMBL/GenBank/DDBJ databases">
        <title>First Annotated Genome of the Yellow-green Alga Tribonema minus.</title>
        <authorList>
            <person name="Mahan K.M."/>
        </authorList>
    </citation>
    <scope>NUCLEOTIDE SEQUENCE</scope>
    <source>
        <strain evidence="1">UTEX B ZZ1240</strain>
    </source>
</reference>
<sequence length="309" mass="32969">MLGRGYWLPVAGVSRGVRAAYTRELLQGGGDSSIGGGCAWLCRTSLSAVLQSDAAFRMALDLSVPAGMDSAAKINDAGLLQLLEESPIARHAVGKEQLSCGLIRDAVTAALPLDGHTLAGAAERGCEAALKQWHALLTAMGVQDCYTADLNAFRQAMGPFGAVNAFVRAMGPFGTVRTDLLYFMKENPGAAVTHTLMDTAIGFRQDEFVTLLSRSHGDVPDLRSVVSLASQFDWPWGPWTSAECEIMRSSAERLIASPSERAECMRLLHELGCPCHARGPTAVATTTLLLRTAEGARDDEVTCRPTCMP</sequence>
<dbReference type="Proteomes" id="UP000664859">
    <property type="component" value="Unassembled WGS sequence"/>
</dbReference>
<protein>
    <submittedName>
        <fullName evidence="1">Uncharacterized protein</fullName>
    </submittedName>
</protein>
<name>A0A835Z2R4_9STRA</name>
<evidence type="ECO:0000313" key="1">
    <source>
        <dbReference type="EMBL" id="KAG5181984.1"/>
    </source>
</evidence>
<keyword evidence="2" id="KW-1185">Reference proteome</keyword>
<accession>A0A835Z2R4</accession>
<dbReference type="EMBL" id="JAFCMP010000279">
    <property type="protein sequence ID" value="KAG5181984.1"/>
    <property type="molecule type" value="Genomic_DNA"/>
</dbReference>
<gene>
    <name evidence="1" type="ORF">JKP88DRAFT_349074</name>
</gene>